<dbReference type="EMBL" id="CP092085">
    <property type="protein sequence ID" value="UUN99323.1"/>
    <property type="molecule type" value="Genomic_DNA"/>
</dbReference>
<gene>
    <name evidence="1" type="ORF">I9054_007685</name>
</gene>
<dbReference type="Proteomes" id="UP000644140">
    <property type="component" value="Chromosome"/>
</dbReference>
<organism evidence="1 2">
    <name type="scientific">Acinetobacter bereziniae</name>
    <name type="common">Acinetobacter genomosp. 10</name>
    <dbReference type="NCBI Taxonomy" id="106648"/>
    <lineage>
        <taxon>Bacteria</taxon>
        <taxon>Pseudomonadati</taxon>
        <taxon>Pseudomonadota</taxon>
        <taxon>Gammaproteobacteria</taxon>
        <taxon>Moraxellales</taxon>
        <taxon>Moraxellaceae</taxon>
        <taxon>Acinetobacter</taxon>
    </lineage>
</organism>
<proteinExistence type="predicted"/>
<evidence type="ECO:0000313" key="1">
    <source>
        <dbReference type="EMBL" id="UUN99323.1"/>
    </source>
</evidence>
<reference evidence="1" key="1">
    <citation type="submission" date="2022-02" db="EMBL/GenBank/DDBJ databases">
        <title>Characterization of Tn125 harboring carbapenem-resistant Acinetobacter bereziniae clinical isolates.</title>
        <authorList>
            <person name="Wong N.-K."/>
            <person name="Pan Q."/>
        </authorList>
    </citation>
    <scope>NUCLEOTIDE SEQUENCE</scope>
    <source>
        <strain evidence="1">GD03393</strain>
    </source>
</reference>
<dbReference type="AlphaFoldDB" id="A0A8I1AG84"/>
<dbReference type="RefSeq" id="WP_151781037.1">
    <property type="nucleotide sequence ID" value="NZ_BKNL01000022.1"/>
</dbReference>
<evidence type="ECO:0000313" key="2">
    <source>
        <dbReference type="Proteomes" id="UP000644140"/>
    </source>
</evidence>
<name>A0A8I1AG84_ACIBZ</name>
<accession>A0A8I1AG84</accession>
<protein>
    <submittedName>
        <fullName evidence="1">Uncharacterized protein</fullName>
    </submittedName>
</protein>
<sequence>MNLITLCTQLKVSATSTCLLPEYLLGAFRRKSISFANGLTDETTLVYWFQSKSFTIDLRLKSQNTTPVLERQGWVGNTLWDEQQQLLSWQITSNYQNHVQWPEPAKLYAIGNAILEFSPSHAYVEDWRQQAKRGLFLGLRLFKIDNMDLNTSYPADGGLIICDHFIAFARSRRPEIQQRLEMEKSLTEAFAQQDFTVQDIQDYEVSVSFGQQMIDLSTVTEQVGTHMELDHFTQLDDNTLVQQRLIQGQRCQLYFTIDTFEQDFCFSTQTATSNASLAWFDQEHNHLFHHAKISV</sequence>